<evidence type="ECO:0000313" key="2">
    <source>
        <dbReference type="EMBL" id="MBP2192066.1"/>
    </source>
</evidence>
<protein>
    <recommendedName>
        <fullName evidence="1">Metallo-beta-lactamase domain-containing protein</fullName>
    </recommendedName>
</protein>
<dbReference type="PROSITE" id="PS51318">
    <property type="entry name" value="TAT"/>
    <property type="match status" value="1"/>
</dbReference>
<dbReference type="SUPFAM" id="SSF56281">
    <property type="entry name" value="Metallo-hydrolase/oxidoreductase"/>
    <property type="match status" value="1"/>
</dbReference>
<feature type="domain" description="Metallo-beta-lactamase" evidence="1">
    <location>
        <begin position="72"/>
        <end position="167"/>
    </location>
</feature>
<dbReference type="InterPro" id="IPR001279">
    <property type="entry name" value="Metallo-B-lactamas"/>
</dbReference>
<gene>
    <name evidence="2" type="ORF">BJ987_004967</name>
</gene>
<dbReference type="EMBL" id="JAGGMR010000001">
    <property type="protein sequence ID" value="MBP2192066.1"/>
    <property type="molecule type" value="Genomic_DNA"/>
</dbReference>
<dbReference type="Proteomes" id="UP001519325">
    <property type="component" value="Unassembled WGS sequence"/>
</dbReference>
<dbReference type="InterPro" id="IPR006311">
    <property type="entry name" value="TAT_signal"/>
</dbReference>
<proteinExistence type="predicted"/>
<dbReference type="Gene3D" id="3.60.15.10">
    <property type="entry name" value="Ribonuclease Z/Hydroxyacylglutathione hydrolase-like"/>
    <property type="match status" value="1"/>
</dbReference>
<dbReference type="InterPro" id="IPR036866">
    <property type="entry name" value="RibonucZ/Hydroxyglut_hydro"/>
</dbReference>
<dbReference type="CDD" id="cd06262">
    <property type="entry name" value="metallo-hydrolase-like_MBL-fold"/>
    <property type="match status" value="1"/>
</dbReference>
<name>A0ABS4QK42_9NOCA</name>
<dbReference type="RefSeq" id="WP_209894637.1">
    <property type="nucleotide sequence ID" value="NZ_JAGGMR010000001.1"/>
</dbReference>
<evidence type="ECO:0000259" key="1">
    <source>
        <dbReference type="Pfam" id="PF00753"/>
    </source>
</evidence>
<keyword evidence="3" id="KW-1185">Reference proteome</keyword>
<comment type="caution">
    <text evidence="2">The sequence shown here is derived from an EMBL/GenBank/DDBJ whole genome shotgun (WGS) entry which is preliminary data.</text>
</comment>
<reference evidence="2 3" key="1">
    <citation type="submission" date="2021-03" db="EMBL/GenBank/DDBJ databases">
        <title>Sequencing the genomes of 1000 actinobacteria strains.</title>
        <authorList>
            <person name="Klenk H.-P."/>
        </authorList>
    </citation>
    <scope>NUCLEOTIDE SEQUENCE [LARGE SCALE GENOMIC DNA]</scope>
    <source>
        <strain evidence="2 3">DSM 45516</strain>
    </source>
</reference>
<dbReference type="Pfam" id="PF00753">
    <property type="entry name" value="Lactamase_B"/>
    <property type="match status" value="1"/>
</dbReference>
<dbReference type="InterPro" id="IPR050114">
    <property type="entry name" value="UPF0173_UPF0282_UlaG_hydrolase"/>
</dbReference>
<accession>A0ABS4QK42</accession>
<evidence type="ECO:0000313" key="3">
    <source>
        <dbReference type="Proteomes" id="UP001519325"/>
    </source>
</evidence>
<dbReference type="PANTHER" id="PTHR43546">
    <property type="entry name" value="UPF0173 METAL-DEPENDENT HYDROLASE MJ1163-RELATED"/>
    <property type="match status" value="1"/>
</dbReference>
<sequence length="366" mass="38967">MCNLDPRRLIGRRTVLGGVLGAGVLLGAGRLRASAQPGDPRTVGARQRFFGVENVDPETGAVRSDRVVLSWVGCATYAVAFAGSVLLLDAWVPRLTSSGYSPATPQDLADLRPEAIFIGHGHFDHAADAGRIAQACGAVVHGTAEHCAAIRAQVPDPAFATVALGDASTPIGQRHDCTVGAVAVTAIRHLHSGPTAPDRDDPASPFIPAPELCALVRHPPALEGVLHNLPRLLDAENGVLLYQFRVPGFCLVWHDSAGPLIEKAPQVLEVLAGLPATDLHVGTIQGFNQFTNGLRDPRTYIEALRPSLFVPTHHDNWLPGLTSSAAAYDPPLRAELARLPSDSRPELRSLHDPADYLNPARLTFQL</sequence>
<dbReference type="PANTHER" id="PTHR43546:SF3">
    <property type="entry name" value="UPF0173 METAL-DEPENDENT HYDROLASE MJ1163"/>
    <property type="match status" value="1"/>
</dbReference>
<organism evidence="2 3">
    <name type="scientific">Nocardia goodfellowii</name>
    <dbReference type="NCBI Taxonomy" id="882446"/>
    <lineage>
        <taxon>Bacteria</taxon>
        <taxon>Bacillati</taxon>
        <taxon>Actinomycetota</taxon>
        <taxon>Actinomycetes</taxon>
        <taxon>Mycobacteriales</taxon>
        <taxon>Nocardiaceae</taxon>
        <taxon>Nocardia</taxon>
    </lineage>
</organism>